<dbReference type="Proteomes" id="UP001216253">
    <property type="component" value="Unassembled WGS sequence"/>
</dbReference>
<comment type="caution">
    <text evidence="1">The sequence shown here is derived from an EMBL/GenBank/DDBJ whole genome shotgun (WGS) entry which is preliminary data.</text>
</comment>
<dbReference type="EMBL" id="JARESE010000065">
    <property type="protein sequence ID" value="MDE8653859.1"/>
    <property type="molecule type" value="Genomic_DNA"/>
</dbReference>
<proteinExistence type="predicted"/>
<dbReference type="RefSeq" id="WP_275229979.1">
    <property type="nucleotide sequence ID" value="NZ_JARESE010000065.1"/>
</dbReference>
<gene>
    <name evidence="1" type="ORF">PYV00_19390</name>
</gene>
<accession>A0ABT5WVD1</accession>
<organism evidence="1 2">
    <name type="scientific">Novosphingobium album</name>
    <name type="common">ex Liu et al. 2023</name>
    <dbReference type="NCBI Taxonomy" id="3031130"/>
    <lineage>
        <taxon>Bacteria</taxon>
        <taxon>Pseudomonadati</taxon>
        <taxon>Pseudomonadota</taxon>
        <taxon>Alphaproteobacteria</taxon>
        <taxon>Sphingomonadales</taxon>
        <taxon>Sphingomonadaceae</taxon>
        <taxon>Novosphingobium</taxon>
    </lineage>
</organism>
<evidence type="ECO:0008006" key="3">
    <source>
        <dbReference type="Google" id="ProtNLM"/>
    </source>
</evidence>
<evidence type="ECO:0000313" key="2">
    <source>
        <dbReference type="Proteomes" id="UP001216253"/>
    </source>
</evidence>
<keyword evidence="2" id="KW-1185">Reference proteome</keyword>
<name>A0ABT5WVD1_9SPHN</name>
<sequence>MAQPDGTLETLHETLPLAQRLALSYAPAAARDPVLALFALDARLAGLIRHSSEPMLAQLRLAWWRETLRRDAGEWPEGEPLLAALRGWRGAHGELEVLVDGWEALTAPAPLPEAALRQLAEGRAAACAALAHAVGAARDAGAAGALGRAWAHSDLAMRLSRPDEREAARRLATREAPARPRVARALRPLAVLAALAQRRMRLGEESAAHSPAAMLLALRVGLLGS</sequence>
<reference evidence="1 2" key="1">
    <citation type="submission" date="2023-03" db="EMBL/GenBank/DDBJ databases">
        <title>NovoSphingobium album sp. nov. isolated from polycyclic aromatic hydrocarbons- and heavy-metal polluted soil.</title>
        <authorList>
            <person name="Liu Z."/>
            <person name="Wang K."/>
        </authorList>
    </citation>
    <scope>NUCLEOTIDE SEQUENCE [LARGE SCALE GENOMIC DNA]</scope>
    <source>
        <strain evidence="1 2">H3SJ31-1</strain>
    </source>
</reference>
<evidence type="ECO:0000313" key="1">
    <source>
        <dbReference type="EMBL" id="MDE8653859.1"/>
    </source>
</evidence>
<protein>
    <recommendedName>
        <fullName evidence="3">Phytoene synthase</fullName>
    </recommendedName>
</protein>